<feature type="non-terminal residue" evidence="4">
    <location>
        <position position="1"/>
    </location>
</feature>
<reference evidence="4 5" key="1">
    <citation type="journal article" date="2024" name="BMC Genomics">
        <title>Genome assembly of redclaw crayfish (Cherax quadricarinatus) provides insights into its immune adaptation and hypoxia tolerance.</title>
        <authorList>
            <person name="Liu Z."/>
            <person name="Zheng J."/>
            <person name="Li H."/>
            <person name="Fang K."/>
            <person name="Wang S."/>
            <person name="He J."/>
            <person name="Zhou D."/>
            <person name="Weng S."/>
            <person name="Chi M."/>
            <person name="Gu Z."/>
            <person name="He J."/>
            <person name="Li F."/>
            <person name="Wang M."/>
        </authorList>
    </citation>
    <scope>NUCLEOTIDE SEQUENCE [LARGE SCALE GENOMIC DNA]</scope>
    <source>
        <strain evidence="4">ZL_2023a</strain>
    </source>
</reference>
<dbReference type="Proteomes" id="UP001445076">
    <property type="component" value="Unassembled WGS sequence"/>
</dbReference>
<dbReference type="PANTHER" id="PTHR21027">
    <property type="entry name" value="TRNA-SPLICING ENDONUCLEASE SUBUNIT SEN54"/>
    <property type="match status" value="1"/>
</dbReference>
<dbReference type="Pfam" id="PF12928">
    <property type="entry name" value="tRNA_int_end_N2"/>
    <property type="match status" value="1"/>
</dbReference>
<dbReference type="InterPro" id="IPR024336">
    <property type="entry name" value="tRNA_splic_suSen54_N"/>
</dbReference>
<proteinExistence type="inferred from homology"/>
<comment type="similarity">
    <text evidence="1">Belongs to the SEN54 family.</text>
</comment>
<protein>
    <recommendedName>
        <fullName evidence="3">tRNA-splicing endonuclease subunit Sen54 N-terminal domain-containing protein</fullName>
    </recommendedName>
</protein>
<dbReference type="GO" id="GO:0000379">
    <property type="term" value="P:tRNA-type intron splice site recognition and cleavage"/>
    <property type="evidence" value="ECO:0007669"/>
    <property type="project" value="TreeGrafter"/>
</dbReference>
<gene>
    <name evidence="4" type="ORF">OTU49_000280</name>
</gene>
<keyword evidence="5" id="KW-1185">Reference proteome</keyword>
<evidence type="ECO:0000256" key="2">
    <source>
        <dbReference type="ARBA" id="ARBA00022694"/>
    </source>
</evidence>
<dbReference type="EMBL" id="JARKIK010000019">
    <property type="protein sequence ID" value="KAK8745595.1"/>
    <property type="molecule type" value="Genomic_DNA"/>
</dbReference>
<sequence length="204" mass="23396">FTMTSSQFTSGKELLSARSRDQTLPVMGEKLTEASGSEFENNQAASRLSEHHKLLAEPKFTRRDQLAIGEWLAESRMVRVAHETGKFWQYMGAETDIGKCLYPEEALYLIDTGELEVQFGGIPLSVQQAQMIMLQDPHHLDQYYVYAHLSRCGCKVVRHQTHLVFSRYEKQIRLDKHQLSKKGPKLNLKVKESSNNNQKNVKLD</sequence>
<comment type="caution">
    <text evidence="4">The sequence shown here is derived from an EMBL/GenBank/DDBJ whole genome shotgun (WGS) entry which is preliminary data.</text>
</comment>
<dbReference type="PANTHER" id="PTHR21027:SF1">
    <property type="entry name" value="TRNA-SPLICING ENDONUCLEASE SUBUNIT SEN54"/>
    <property type="match status" value="1"/>
</dbReference>
<keyword evidence="2" id="KW-0819">tRNA processing</keyword>
<feature type="domain" description="tRNA-splicing endonuclease subunit Sen54 N-terminal" evidence="3">
    <location>
        <begin position="52"/>
        <end position="117"/>
    </location>
</feature>
<evidence type="ECO:0000259" key="3">
    <source>
        <dbReference type="Pfam" id="PF12928"/>
    </source>
</evidence>
<dbReference type="InterPro" id="IPR024337">
    <property type="entry name" value="tRNA_splic_suSen54"/>
</dbReference>
<dbReference type="GO" id="GO:0000214">
    <property type="term" value="C:tRNA-intron endonuclease complex"/>
    <property type="evidence" value="ECO:0007669"/>
    <property type="project" value="TreeGrafter"/>
</dbReference>
<evidence type="ECO:0000313" key="4">
    <source>
        <dbReference type="EMBL" id="KAK8745595.1"/>
    </source>
</evidence>
<organism evidence="4 5">
    <name type="scientific">Cherax quadricarinatus</name>
    <name type="common">Australian red claw crayfish</name>
    <dbReference type="NCBI Taxonomy" id="27406"/>
    <lineage>
        <taxon>Eukaryota</taxon>
        <taxon>Metazoa</taxon>
        <taxon>Ecdysozoa</taxon>
        <taxon>Arthropoda</taxon>
        <taxon>Crustacea</taxon>
        <taxon>Multicrustacea</taxon>
        <taxon>Malacostraca</taxon>
        <taxon>Eumalacostraca</taxon>
        <taxon>Eucarida</taxon>
        <taxon>Decapoda</taxon>
        <taxon>Pleocyemata</taxon>
        <taxon>Astacidea</taxon>
        <taxon>Parastacoidea</taxon>
        <taxon>Parastacidae</taxon>
        <taxon>Cherax</taxon>
    </lineage>
</organism>
<evidence type="ECO:0000313" key="5">
    <source>
        <dbReference type="Proteomes" id="UP001445076"/>
    </source>
</evidence>
<dbReference type="AlphaFoldDB" id="A0AAW0XRM3"/>
<name>A0AAW0XRM3_CHEQU</name>
<feature type="non-terminal residue" evidence="4">
    <location>
        <position position="204"/>
    </location>
</feature>
<accession>A0AAW0XRM3</accession>
<evidence type="ECO:0000256" key="1">
    <source>
        <dbReference type="ARBA" id="ARBA00005736"/>
    </source>
</evidence>